<keyword evidence="1" id="KW-0812">Transmembrane</keyword>
<accession>A0A0V0H1D3</accession>
<organism evidence="2">
    <name type="scientific">Solanum chacoense</name>
    <name type="common">Chaco potato</name>
    <dbReference type="NCBI Taxonomy" id="4108"/>
    <lineage>
        <taxon>Eukaryota</taxon>
        <taxon>Viridiplantae</taxon>
        <taxon>Streptophyta</taxon>
        <taxon>Embryophyta</taxon>
        <taxon>Tracheophyta</taxon>
        <taxon>Spermatophyta</taxon>
        <taxon>Magnoliopsida</taxon>
        <taxon>eudicotyledons</taxon>
        <taxon>Gunneridae</taxon>
        <taxon>Pentapetalae</taxon>
        <taxon>asterids</taxon>
        <taxon>lamiids</taxon>
        <taxon>Solanales</taxon>
        <taxon>Solanaceae</taxon>
        <taxon>Solanoideae</taxon>
        <taxon>Solaneae</taxon>
        <taxon>Solanum</taxon>
    </lineage>
</organism>
<proteinExistence type="predicted"/>
<sequence length="60" mass="6618">MKIQLLKVARFEDASAVMSILSGYLSKPHLPCYSLSIILSVIPLLIILPSSVIYDMVVAR</sequence>
<dbReference type="AlphaFoldDB" id="A0A0V0H1D3"/>
<dbReference type="EMBL" id="GEDG01028347">
    <property type="protein sequence ID" value="JAP13243.1"/>
    <property type="molecule type" value="Transcribed_RNA"/>
</dbReference>
<evidence type="ECO:0000256" key="1">
    <source>
        <dbReference type="SAM" id="Phobius"/>
    </source>
</evidence>
<evidence type="ECO:0000313" key="2">
    <source>
        <dbReference type="EMBL" id="JAP13243.1"/>
    </source>
</evidence>
<keyword evidence="1" id="KW-1133">Transmembrane helix</keyword>
<protein>
    <submittedName>
        <fullName evidence="2">Putative ovule protein</fullName>
    </submittedName>
</protein>
<feature type="transmembrane region" description="Helical" evidence="1">
    <location>
        <begin position="33"/>
        <end position="54"/>
    </location>
</feature>
<reference evidence="2" key="1">
    <citation type="submission" date="2015-12" db="EMBL/GenBank/DDBJ databases">
        <title>Gene expression during late stages of embryo sac development: a critical building block for successful pollen-pistil interactions.</title>
        <authorList>
            <person name="Liu Y."/>
            <person name="Joly V."/>
            <person name="Sabar M."/>
            <person name="Matton D.P."/>
        </authorList>
    </citation>
    <scope>NUCLEOTIDE SEQUENCE</scope>
</reference>
<name>A0A0V0H1D3_SOLCH</name>
<keyword evidence="1" id="KW-0472">Membrane</keyword>